<accession>A0A8J2TMM3</accession>
<proteinExistence type="predicted"/>
<reference evidence="1 2" key="1">
    <citation type="journal article" date="2014" name="Int. J. Syst. Evol. Microbiol.">
        <title>Complete genome sequence of Corynebacterium casei LMG S-19264T (=DSM 44701T), isolated from a smear-ripened cheese.</title>
        <authorList>
            <consortium name="US DOE Joint Genome Institute (JGI-PGF)"/>
            <person name="Walter F."/>
            <person name="Albersmeier A."/>
            <person name="Kalinowski J."/>
            <person name="Ruckert C."/>
        </authorList>
    </citation>
    <scope>NUCLEOTIDE SEQUENCE [LARGE SCALE GENOMIC DNA]</scope>
    <source>
        <strain evidence="1 2">CGMCC 1.15295</strain>
    </source>
</reference>
<evidence type="ECO:0000313" key="1">
    <source>
        <dbReference type="EMBL" id="GFZ79300.1"/>
    </source>
</evidence>
<protein>
    <submittedName>
        <fullName evidence="1">Uncharacterized protein</fullName>
    </submittedName>
</protein>
<dbReference type="RefSeq" id="WP_188604881.1">
    <property type="nucleotide sequence ID" value="NZ_BMIC01000001.1"/>
</dbReference>
<dbReference type="AlphaFoldDB" id="A0A8J2TMM3"/>
<gene>
    <name evidence="1" type="ORF">GCM10011531_06280</name>
</gene>
<name>A0A8J2TMM3_9FLAO</name>
<comment type="caution">
    <text evidence="1">The sequence shown here is derived from an EMBL/GenBank/DDBJ whole genome shotgun (WGS) entry which is preliminary data.</text>
</comment>
<dbReference type="Proteomes" id="UP000598120">
    <property type="component" value="Unassembled WGS sequence"/>
</dbReference>
<keyword evidence="2" id="KW-1185">Reference proteome</keyword>
<sequence length="221" mass="25555">MTYHIIINNVKTVEELNGAWTNNDFIQLLDLFGFPDAEQSKPEELRDLLFMAISDFEPNEAAEIILKYKLSDSLNDNQIEQISHEMLLDKISEEYSDISLHHELFNINQLLFKAYNGTFPSAKASVVEFEIQPNKDIDKEIVLKAISKTLSGSNVIKRLYSNHLAGKENFDEAESIIWNLKPIGESAYQLITSEYWMSRDEFTEAEYDVEVIEFEEDEDDN</sequence>
<evidence type="ECO:0000313" key="2">
    <source>
        <dbReference type="Proteomes" id="UP000598120"/>
    </source>
</evidence>
<dbReference type="EMBL" id="BMIC01000001">
    <property type="protein sequence ID" value="GFZ79300.1"/>
    <property type="molecule type" value="Genomic_DNA"/>
</dbReference>
<organism evidence="1 2">
    <name type="scientific">Aquaticitalea lipolytica</name>
    <dbReference type="NCBI Taxonomy" id="1247562"/>
    <lineage>
        <taxon>Bacteria</taxon>
        <taxon>Pseudomonadati</taxon>
        <taxon>Bacteroidota</taxon>
        <taxon>Flavobacteriia</taxon>
        <taxon>Flavobacteriales</taxon>
        <taxon>Flavobacteriaceae</taxon>
        <taxon>Aquaticitalea</taxon>
    </lineage>
</organism>